<proteinExistence type="predicted"/>
<organism evidence="2 3">
    <name type="scientific">Mucilaginibacter defluvii</name>
    <dbReference type="NCBI Taxonomy" id="1196019"/>
    <lineage>
        <taxon>Bacteria</taxon>
        <taxon>Pseudomonadati</taxon>
        <taxon>Bacteroidota</taxon>
        <taxon>Sphingobacteriia</taxon>
        <taxon>Sphingobacteriales</taxon>
        <taxon>Sphingobacteriaceae</taxon>
        <taxon>Mucilaginibacter</taxon>
    </lineage>
</organism>
<keyword evidence="1" id="KW-0732">Signal</keyword>
<dbReference type="Proteomes" id="UP001501436">
    <property type="component" value="Unassembled WGS sequence"/>
</dbReference>
<gene>
    <name evidence="2" type="ORF">GCM10023313_39870</name>
</gene>
<evidence type="ECO:0008006" key="4">
    <source>
        <dbReference type="Google" id="ProtNLM"/>
    </source>
</evidence>
<dbReference type="RefSeq" id="WP_345334266.1">
    <property type="nucleotide sequence ID" value="NZ_BAABJI010000004.1"/>
</dbReference>
<comment type="caution">
    <text evidence="2">The sequence shown here is derived from an EMBL/GenBank/DDBJ whole genome shotgun (WGS) entry which is preliminary data.</text>
</comment>
<evidence type="ECO:0000313" key="2">
    <source>
        <dbReference type="EMBL" id="GAA4930998.1"/>
    </source>
</evidence>
<feature type="chain" id="PRO_5045911122" description="TonB-like protein" evidence="1">
    <location>
        <begin position="20"/>
        <end position="170"/>
    </location>
</feature>
<sequence length="170" mass="18948">MKKLLITICAALFTLGAMAQQHLAFPFQGGKAVMTKFFKDSLQVSADIVKKKASGTAVFKFTADGEGNIKKIIVYYADDASLVQPIIDALRKSNKKWVIPDGEKMHDFILPFSISFLAPATAPDKIQKEFYDYYTSRKPIMSFDQVPLDMATLLPTVSVNYSLKQQPKSN</sequence>
<keyword evidence="3" id="KW-1185">Reference proteome</keyword>
<protein>
    <recommendedName>
        <fullName evidence="4">TonB-like protein</fullName>
    </recommendedName>
</protein>
<dbReference type="EMBL" id="BAABJI010000004">
    <property type="protein sequence ID" value="GAA4930998.1"/>
    <property type="molecule type" value="Genomic_DNA"/>
</dbReference>
<reference evidence="3" key="1">
    <citation type="journal article" date="2019" name="Int. J. Syst. Evol. Microbiol.">
        <title>The Global Catalogue of Microorganisms (GCM) 10K type strain sequencing project: providing services to taxonomists for standard genome sequencing and annotation.</title>
        <authorList>
            <consortium name="The Broad Institute Genomics Platform"/>
            <consortium name="The Broad Institute Genome Sequencing Center for Infectious Disease"/>
            <person name="Wu L."/>
            <person name="Ma J."/>
        </authorList>
    </citation>
    <scope>NUCLEOTIDE SEQUENCE [LARGE SCALE GENOMIC DNA]</scope>
    <source>
        <strain evidence="3">JCM 18283</strain>
    </source>
</reference>
<evidence type="ECO:0000313" key="3">
    <source>
        <dbReference type="Proteomes" id="UP001501436"/>
    </source>
</evidence>
<name>A0ABP9G7D2_9SPHI</name>
<accession>A0ABP9G7D2</accession>
<evidence type="ECO:0000256" key="1">
    <source>
        <dbReference type="SAM" id="SignalP"/>
    </source>
</evidence>
<feature type="signal peptide" evidence="1">
    <location>
        <begin position="1"/>
        <end position="19"/>
    </location>
</feature>